<keyword evidence="1" id="KW-0472">Membrane</keyword>
<accession>A0A7S0MGD2</accession>
<sequence length="93" mass="10165">MAEEAGNQLLSFRIVIILHIVGILIMIIGSEASNSWTASLTEADLGKVKDLLADVSSSPLTIVVIGLIPVLIRIALFLRQPEKENVDNDRKKE</sequence>
<proteinExistence type="predicted"/>
<keyword evidence="1" id="KW-1133">Transmembrane helix</keyword>
<name>A0A7S0MGD2_9CRYP</name>
<feature type="transmembrane region" description="Helical" evidence="1">
    <location>
        <begin position="12"/>
        <end position="30"/>
    </location>
</feature>
<dbReference type="AlphaFoldDB" id="A0A7S0MGD2"/>
<evidence type="ECO:0000256" key="1">
    <source>
        <dbReference type="SAM" id="Phobius"/>
    </source>
</evidence>
<feature type="transmembrane region" description="Helical" evidence="1">
    <location>
        <begin position="60"/>
        <end position="78"/>
    </location>
</feature>
<protein>
    <submittedName>
        <fullName evidence="2">Uncharacterized protein</fullName>
    </submittedName>
</protein>
<dbReference type="EMBL" id="HBEZ01033143">
    <property type="protein sequence ID" value="CAD8640649.1"/>
    <property type="molecule type" value="Transcribed_RNA"/>
</dbReference>
<reference evidence="2" key="1">
    <citation type="submission" date="2021-01" db="EMBL/GenBank/DDBJ databases">
        <authorList>
            <person name="Corre E."/>
            <person name="Pelletier E."/>
            <person name="Niang G."/>
            <person name="Scheremetjew M."/>
            <person name="Finn R."/>
            <person name="Kale V."/>
            <person name="Holt S."/>
            <person name="Cochrane G."/>
            <person name="Meng A."/>
            <person name="Brown T."/>
            <person name="Cohen L."/>
        </authorList>
    </citation>
    <scope>NUCLEOTIDE SEQUENCE</scope>
    <source>
        <strain evidence="2">CCAP979/52</strain>
    </source>
</reference>
<gene>
    <name evidence="2" type="ORF">CCUR1050_LOCUS18333</name>
</gene>
<evidence type="ECO:0000313" key="2">
    <source>
        <dbReference type="EMBL" id="CAD8640649.1"/>
    </source>
</evidence>
<organism evidence="2">
    <name type="scientific">Cryptomonas curvata</name>
    <dbReference type="NCBI Taxonomy" id="233186"/>
    <lineage>
        <taxon>Eukaryota</taxon>
        <taxon>Cryptophyceae</taxon>
        <taxon>Cryptomonadales</taxon>
        <taxon>Cryptomonadaceae</taxon>
        <taxon>Cryptomonas</taxon>
    </lineage>
</organism>
<keyword evidence="1" id="KW-0812">Transmembrane</keyword>